<protein>
    <submittedName>
        <fullName evidence="1">Uncharacterized protein</fullName>
    </submittedName>
</protein>
<reference evidence="2" key="1">
    <citation type="journal article" date="2023" name="G3 (Bethesda)">
        <title>Genome assembly and association tests identify interacting loci associated with vigor, precocity, and sex in interspecific pistachio rootstocks.</title>
        <authorList>
            <person name="Palmer W."/>
            <person name="Jacygrad E."/>
            <person name="Sagayaradj S."/>
            <person name="Cavanaugh K."/>
            <person name="Han R."/>
            <person name="Bertier L."/>
            <person name="Beede B."/>
            <person name="Kafkas S."/>
            <person name="Golino D."/>
            <person name="Preece J."/>
            <person name="Michelmore R."/>
        </authorList>
    </citation>
    <scope>NUCLEOTIDE SEQUENCE [LARGE SCALE GENOMIC DNA]</scope>
</reference>
<dbReference type="EMBL" id="CM047909">
    <property type="protein sequence ID" value="KAJ0079438.1"/>
    <property type="molecule type" value="Genomic_DNA"/>
</dbReference>
<organism evidence="1 2">
    <name type="scientific">Pistacia atlantica</name>
    <dbReference type="NCBI Taxonomy" id="434234"/>
    <lineage>
        <taxon>Eukaryota</taxon>
        <taxon>Viridiplantae</taxon>
        <taxon>Streptophyta</taxon>
        <taxon>Embryophyta</taxon>
        <taxon>Tracheophyta</taxon>
        <taxon>Spermatophyta</taxon>
        <taxon>Magnoliopsida</taxon>
        <taxon>eudicotyledons</taxon>
        <taxon>Gunneridae</taxon>
        <taxon>Pentapetalae</taxon>
        <taxon>rosids</taxon>
        <taxon>malvids</taxon>
        <taxon>Sapindales</taxon>
        <taxon>Anacardiaceae</taxon>
        <taxon>Pistacia</taxon>
    </lineage>
</organism>
<gene>
    <name evidence="1" type="ORF">Patl1_22584</name>
</gene>
<keyword evidence="2" id="KW-1185">Reference proteome</keyword>
<proteinExistence type="predicted"/>
<sequence length="68" mass="8110">MRKLRACLNKMVVLGWDEIEDLSNIYEKKVTHIRSPNKADHLWKWPSVVGEKEDLNWDIEDEDEPFKA</sequence>
<dbReference type="Proteomes" id="UP001164250">
    <property type="component" value="Chromosome 13"/>
</dbReference>
<comment type="caution">
    <text evidence="1">The sequence shown here is derived from an EMBL/GenBank/DDBJ whole genome shotgun (WGS) entry which is preliminary data.</text>
</comment>
<evidence type="ECO:0000313" key="2">
    <source>
        <dbReference type="Proteomes" id="UP001164250"/>
    </source>
</evidence>
<evidence type="ECO:0000313" key="1">
    <source>
        <dbReference type="EMBL" id="KAJ0079438.1"/>
    </source>
</evidence>
<name>A0ACC1A095_9ROSI</name>
<accession>A0ACC1A095</accession>